<dbReference type="Proteomes" id="UP001055072">
    <property type="component" value="Unassembled WGS sequence"/>
</dbReference>
<organism evidence="1 2">
    <name type="scientific">Irpex rosettiformis</name>
    <dbReference type="NCBI Taxonomy" id="378272"/>
    <lineage>
        <taxon>Eukaryota</taxon>
        <taxon>Fungi</taxon>
        <taxon>Dikarya</taxon>
        <taxon>Basidiomycota</taxon>
        <taxon>Agaricomycotina</taxon>
        <taxon>Agaricomycetes</taxon>
        <taxon>Polyporales</taxon>
        <taxon>Irpicaceae</taxon>
        <taxon>Irpex</taxon>
    </lineage>
</organism>
<dbReference type="EMBL" id="MU274901">
    <property type="protein sequence ID" value="KAI0093827.1"/>
    <property type="molecule type" value="Genomic_DNA"/>
</dbReference>
<comment type="caution">
    <text evidence="1">The sequence shown here is derived from an EMBL/GenBank/DDBJ whole genome shotgun (WGS) entry which is preliminary data.</text>
</comment>
<proteinExistence type="predicted"/>
<evidence type="ECO:0000313" key="2">
    <source>
        <dbReference type="Proteomes" id="UP001055072"/>
    </source>
</evidence>
<name>A0ACB8UHJ6_9APHY</name>
<evidence type="ECO:0000313" key="1">
    <source>
        <dbReference type="EMBL" id="KAI0093827.1"/>
    </source>
</evidence>
<protein>
    <submittedName>
        <fullName evidence="1">Uncharacterized protein</fullName>
    </submittedName>
</protein>
<accession>A0ACB8UHJ6</accession>
<gene>
    <name evidence="1" type="ORF">BDY19DRAFT_989362</name>
</gene>
<reference evidence="1" key="1">
    <citation type="journal article" date="2021" name="Environ. Microbiol.">
        <title>Gene family expansions and transcriptome signatures uncover fungal adaptations to wood decay.</title>
        <authorList>
            <person name="Hage H."/>
            <person name="Miyauchi S."/>
            <person name="Viragh M."/>
            <person name="Drula E."/>
            <person name="Min B."/>
            <person name="Chaduli D."/>
            <person name="Navarro D."/>
            <person name="Favel A."/>
            <person name="Norest M."/>
            <person name="Lesage-Meessen L."/>
            <person name="Balint B."/>
            <person name="Merenyi Z."/>
            <person name="de Eugenio L."/>
            <person name="Morin E."/>
            <person name="Martinez A.T."/>
            <person name="Baldrian P."/>
            <person name="Stursova M."/>
            <person name="Martinez M.J."/>
            <person name="Novotny C."/>
            <person name="Magnuson J.K."/>
            <person name="Spatafora J.W."/>
            <person name="Maurice S."/>
            <person name="Pangilinan J."/>
            <person name="Andreopoulos W."/>
            <person name="LaButti K."/>
            <person name="Hundley H."/>
            <person name="Na H."/>
            <person name="Kuo A."/>
            <person name="Barry K."/>
            <person name="Lipzen A."/>
            <person name="Henrissat B."/>
            <person name="Riley R."/>
            <person name="Ahrendt S."/>
            <person name="Nagy L.G."/>
            <person name="Grigoriev I.V."/>
            <person name="Martin F."/>
            <person name="Rosso M.N."/>
        </authorList>
    </citation>
    <scope>NUCLEOTIDE SEQUENCE</scope>
    <source>
        <strain evidence="1">CBS 384.51</strain>
    </source>
</reference>
<sequence length="239" mass="25915">MSTSNVNTPGVHAVPDIDLRSDRLRGPPSDVTSEDRTEEQQKQDAELANRLSQLIEDANERVIPLTKMIRQHIEGMEARPEDQRDQDELVNAVKPLLQQAEQILNETQGMVKGADPGNKVSGRAKRHAATHEATPEEQRLAEALSVMIENVQGTIEWARGKLDQWPKAKRDLGPLLDALGTPLTQIVSGVGLLLAGVLNLVSRILGGLGLGGLLKGIVAATGLDKIYKGLGLDKWLKLG</sequence>
<keyword evidence="2" id="KW-1185">Reference proteome</keyword>